<evidence type="ECO:0000259" key="3">
    <source>
        <dbReference type="Pfam" id="PF01895"/>
    </source>
</evidence>
<dbReference type="InterPro" id="IPR026022">
    <property type="entry name" value="PhoU_dom"/>
</dbReference>
<dbReference type="Pfam" id="PF01895">
    <property type="entry name" value="PhoU"/>
    <property type="match status" value="2"/>
</dbReference>
<dbReference type="EMBL" id="SMAO01000001">
    <property type="protein sequence ID" value="TCT23989.1"/>
    <property type="molecule type" value="Genomic_DNA"/>
</dbReference>
<dbReference type="InterPro" id="IPR038078">
    <property type="entry name" value="PhoU-like_sf"/>
</dbReference>
<evidence type="ECO:0000313" key="5">
    <source>
        <dbReference type="Proteomes" id="UP000295717"/>
    </source>
</evidence>
<dbReference type="RefSeq" id="WP_132975068.1">
    <property type="nucleotide sequence ID" value="NZ_SMAO01000001.1"/>
</dbReference>
<organism evidence="4 5">
    <name type="scientific">Thiobaca trueperi</name>
    <dbReference type="NCBI Taxonomy" id="127458"/>
    <lineage>
        <taxon>Bacteria</taxon>
        <taxon>Pseudomonadati</taxon>
        <taxon>Pseudomonadota</taxon>
        <taxon>Gammaproteobacteria</taxon>
        <taxon>Chromatiales</taxon>
        <taxon>Chromatiaceae</taxon>
        <taxon>Thiobaca</taxon>
    </lineage>
</organism>
<protein>
    <submittedName>
        <fullName evidence="4">PhoU-like phosphate uptake regulator</fullName>
    </submittedName>
</protein>
<dbReference type="PANTHER" id="PTHR42930:SF3">
    <property type="entry name" value="PHOSPHATE-SPECIFIC TRANSPORT SYSTEM ACCESSORY PROTEIN PHOU"/>
    <property type="match status" value="1"/>
</dbReference>
<dbReference type="AlphaFoldDB" id="A0A4R3NAF4"/>
<feature type="domain" description="PhoU" evidence="3">
    <location>
        <begin position="143"/>
        <end position="226"/>
    </location>
</feature>
<accession>A0A4R3NAF4</accession>
<keyword evidence="2" id="KW-0813">Transport</keyword>
<feature type="domain" description="PhoU" evidence="3">
    <location>
        <begin position="33"/>
        <end position="120"/>
    </location>
</feature>
<dbReference type="PANTHER" id="PTHR42930">
    <property type="entry name" value="PHOSPHATE-SPECIFIC TRANSPORT SYSTEM ACCESSORY PROTEIN PHOU"/>
    <property type="match status" value="1"/>
</dbReference>
<proteinExistence type="inferred from homology"/>
<dbReference type="GO" id="GO:0006817">
    <property type="term" value="P:phosphate ion transport"/>
    <property type="evidence" value="ECO:0007669"/>
    <property type="project" value="UniProtKB-KW"/>
</dbReference>
<name>A0A4R3NAF4_9GAMM</name>
<evidence type="ECO:0000256" key="2">
    <source>
        <dbReference type="ARBA" id="ARBA00022592"/>
    </source>
</evidence>
<evidence type="ECO:0000256" key="1">
    <source>
        <dbReference type="ARBA" id="ARBA00008107"/>
    </source>
</evidence>
<dbReference type="NCBIfam" id="TIGR02135">
    <property type="entry name" value="phoU_full"/>
    <property type="match status" value="1"/>
</dbReference>
<sequence>MTDISSAKPTGDLASGHTVRRYDQELAKLRGIILEMGERVVEQTQAAVFALVDREDSHAFRVLDREPQIDFLSLDADEEVFRVIVRRQPTAVDLRIVLALSKIADDVERAGDKAVRIARQALELKEFSTDSGCLSDSLKEALRQLDEKACCMFERSIQAVAGFDVAFALGIFEDEPDLYQASNKARKLLGEQDREGLTPRQTVCLLTCAHALERIGNHAANIAEQVIYVALGQDVRYRNREILIETLRHRGY</sequence>
<comment type="caution">
    <text evidence="4">The sequence shown here is derived from an EMBL/GenBank/DDBJ whole genome shotgun (WGS) entry which is preliminary data.</text>
</comment>
<dbReference type="OrthoDB" id="9814256at2"/>
<dbReference type="InterPro" id="IPR028366">
    <property type="entry name" value="PhoU"/>
</dbReference>
<dbReference type="Proteomes" id="UP000295717">
    <property type="component" value="Unassembled WGS sequence"/>
</dbReference>
<dbReference type="GO" id="GO:0030643">
    <property type="term" value="P:intracellular phosphate ion homeostasis"/>
    <property type="evidence" value="ECO:0007669"/>
    <property type="project" value="InterPro"/>
</dbReference>
<dbReference type="SUPFAM" id="SSF109755">
    <property type="entry name" value="PhoU-like"/>
    <property type="match status" value="1"/>
</dbReference>
<dbReference type="Gene3D" id="1.20.58.220">
    <property type="entry name" value="Phosphate transport system protein phou homolog 2, domain 2"/>
    <property type="match status" value="1"/>
</dbReference>
<evidence type="ECO:0000313" key="4">
    <source>
        <dbReference type="EMBL" id="TCT23989.1"/>
    </source>
</evidence>
<keyword evidence="2" id="KW-0592">Phosphate transport</keyword>
<dbReference type="GO" id="GO:0045936">
    <property type="term" value="P:negative regulation of phosphate metabolic process"/>
    <property type="evidence" value="ECO:0007669"/>
    <property type="project" value="InterPro"/>
</dbReference>
<reference evidence="4 5" key="1">
    <citation type="submission" date="2019-03" db="EMBL/GenBank/DDBJ databases">
        <title>Genomic Encyclopedia of Type Strains, Phase IV (KMG-IV): sequencing the most valuable type-strain genomes for metagenomic binning, comparative biology and taxonomic classification.</title>
        <authorList>
            <person name="Goeker M."/>
        </authorList>
    </citation>
    <scope>NUCLEOTIDE SEQUENCE [LARGE SCALE GENOMIC DNA]</scope>
    <source>
        <strain evidence="4 5">DSM 13587</strain>
    </source>
</reference>
<gene>
    <name evidence="4" type="ORF">EDC35_101306</name>
</gene>
<comment type="similarity">
    <text evidence="1">Belongs to the PhoU family.</text>
</comment>
<keyword evidence="5" id="KW-1185">Reference proteome</keyword>